<dbReference type="HAMAP" id="MF_00570">
    <property type="entry name" value="NAPRTase"/>
    <property type="match status" value="1"/>
</dbReference>
<reference evidence="12" key="1">
    <citation type="submission" date="2015-09" db="EMBL/GenBank/DDBJ databases">
        <authorList>
            <person name="Shao Z."/>
            <person name="Wang L."/>
        </authorList>
    </citation>
    <scope>NUCLEOTIDE SEQUENCE [LARGE SCALE GENOMIC DNA]</scope>
    <source>
        <strain evidence="12">F13-1</strain>
    </source>
</reference>
<dbReference type="InterPro" id="IPR041525">
    <property type="entry name" value="N/Namide_PRibTrfase"/>
</dbReference>
<comment type="similarity">
    <text evidence="2 7 8">Belongs to the NAPRTase family.</text>
</comment>
<feature type="domain" description="Nicotinate/nicotinamide phosphoribosyltransferase" evidence="9">
    <location>
        <begin position="162"/>
        <end position="388"/>
    </location>
</feature>
<evidence type="ECO:0000313" key="12">
    <source>
        <dbReference type="Proteomes" id="UP000217763"/>
    </source>
</evidence>
<gene>
    <name evidence="7" type="primary">pncB</name>
    <name evidence="11" type="ORF">AN401_15120</name>
</gene>
<dbReference type="Pfam" id="PF04095">
    <property type="entry name" value="NAPRTase"/>
    <property type="match status" value="1"/>
</dbReference>
<evidence type="ECO:0000256" key="1">
    <source>
        <dbReference type="ARBA" id="ARBA00004952"/>
    </source>
</evidence>
<evidence type="ECO:0000256" key="2">
    <source>
        <dbReference type="ARBA" id="ARBA00010897"/>
    </source>
</evidence>
<keyword evidence="6 7" id="KW-0662">Pyridine nucleotide biosynthesis</keyword>
<dbReference type="GO" id="GO:0034355">
    <property type="term" value="P:NAD+ biosynthetic process via the salvage pathway"/>
    <property type="evidence" value="ECO:0007669"/>
    <property type="project" value="TreeGrafter"/>
</dbReference>
<dbReference type="GO" id="GO:0004516">
    <property type="term" value="F:nicotinate phosphoribosyltransferase activity"/>
    <property type="evidence" value="ECO:0007669"/>
    <property type="project" value="UniProtKB-UniRule"/>
</dbReference>
<keyword evidence="12" id="KW-1185">Reference proteome</keyword>
<proteinExistence type="inferred from homology"/>
<dbReference type="GO" id="GO:0005829">
    <property type="term" value="C:cytosol"/>
    <property type="evidence" value="ECO:0007669"/>
    <property type="project" value="TreeGrafter"/>
</dbReference>
<name>A0A291HSI8_9GAMM</name>
<comment type="pathway">
    <text evidence="1 7 8">Cofactor biosynthesis; NAD(+) biosynthesis; nicotinate D-ribonucleotide from nicotinate: step 1/1.</text>
</comment>
<dbReference type="PIRSF" id="PIRSF000484">
    <property type="entry name" value="NAPRT"/>
    <property type="match status" value="1"/>
</dbReference>
<evidence type="ECO:0000256" key="3">
    <source>
        <dbReference type="ARBA" id="ARBA00013236"/>
    </source>
</evidence>
<dbReference type="NCBIfam" id="TIGR01514">
    <property type="entry name" value="NAPRTase"/>
    <property type="match status" value="1"/>
</dbReference>
<dbReference type="RefSeq" id="WP_096779834.1">
    <property type="nucleotide sequence ID" value="NZ_CP012621.1"/>
</dbReference>
<dbReference type="PANTHER" id="PTHR11098">
    <property type="entry name" value="NICOTINATE PHOSPHORIBOSYLTRANSFERASE"/>
    <property type="match status" value="1"/>
</dbReference>
<evidence type="ECO:0000313" key="11">
    <source>
        <dbReference type="EMBL" id="ATG75028.1"/>
    </source>
</evidence>
<dbReference type="NCBIfam" id="NF003704">
    <property type="entry name" value="PRK05321.1"/>
    <property type="match status" value="1"/>
</dbReference>
<organism evidence="11 12">
    <name type="scientific">Zobellella denitrificans</name>
    <dbReference type="NCBI Taxonomy" id="347534"/>
    <lineage>
        <taxon>Bacteria</taxon>
        <taxon>Pseudomonadati</taxon>
        <taxon>Pseudomonadota</taxon>
        <taxon>Gammaproteobacteria</taxon>
        <taxon>Aeromonadales</taxon>
        <taxon>Aeromonadaceae</taxon>
        <taxon>Zobellella</taxon>
    </lineage>
</organism>
<dbReference type="GO" id="GO:0016757">
    <property type="term" value="F:glycosyltransferase activity"/>
    <property type="evidence" value="ECO:0007669"/>
    <property type="project" value="UniProtKB-KW"/>
</dbReference>
<keyword evidence="5 7" id="KW-0436">Ligase</keyword>
<evidence type="ECO:0000256" key="4">
    <source>
        <dbReference type="ARBA" id="ARBA00022553"/>
    </source>
</evidence>
<dbReference type="InterPro" id="IPR007229">
    <property type="entry name" value="Nic_PRibTrfase-Fam"/>
</dbReference>
<comment type="catalytic activity">
    <reaction evidence="7 8">
        <text>5-phospho-alpha-D-ribose 1-diphosphate + nicotinate + ATP + H2O = nicotinate beta-D-ribonucleotide + ADP + phosphate + diphosphate</text>
        <dbReference type="Rhea" id="RHEA:36163"/>
        <dbReference type="ChEBI" id="CHEBI:15377"/>
        <dbReference type="ChEBI" id="CHEBI:30616"/>
        <dbReference type="ChEBI" id="CHEBI:32544"/>
        <dbReference type="ChEBI" id="CHEBI:33019"/>
        <dbReference type="ChEBI" id="CHEBI:43474"/>
        <dbReference type="ChEBI" id="CHEBI:57502"/>
        <dbReference type="ChEBI" id="CHEBI:58017"/>
        <dbReference type="ChEBI" id="CHEBI:456216"/>
        <dbReference type="EC" id="6.3.4.21"/>
    </reaction>
</comment>
<dbReference type="UniPathway" id="UPA00253">
    <property type="reaction ID" value="UER00457"/>
</dbReference>
<dbReference type="Gene3D" id="3.20.140.10">
    <property type="entry name" value="nicotinate phosphoribosyltransferase"/>
    <property type="match status" value="1"/>
</dbReference>
<keyword evidence="11" id="KW-0808">Transferase</keyword>
<dbReference type="InterPro" id="IPR006406">
    <property type="entry name" value="Nic_PRibTrfase"/>
</dbReference>
<dbReference type="CDD" id="cd01401">
    <property type="entry name" value="PncB_like"/>
    <property type="match status" value="1"/>
</dbReference>
<dbReference type="SUPFAM" id="SSF51690">
    <property type="entry name" value="Nicotinate/Quinolinate PRTase C-terminal domain-like"/>
    <property type="match status" value="1"/>
</dbReference>
<evidence type="ECO:0000259" key="9">
    <source>
        <dbReference type="Pfam" id="PF04095"/>
    </source>
</evidence>
<keyword evidence="4 7" id="KW-0597">Phosphoprotein</keyword>
<comment type="function">
    <text evidence="7 8">Catalyzes the synthesis of beta-nicotinate D-ribonucleotide from nicotinate and 5-phospho-D-ribose 1-phosphate at the expense of ATP.</text>
</comment>
<feature type="modified residue" description="Phosphohistidine; by autocatalysis" evidence="7">
    <location>
        <position position="215"/>
    </location>
</feature>
<evidence type="ECO:0000256" key="7">
    <source>
        <dbReference type="HAMAP-Rule" id="MF_00570"/>
    </source>
</evidence>
<dbReference type="Pfam" id="PF17767">
    <property type="entry name" value="NAPRTase_N"/>
    <property type="match status" value="1"/>
</dbReference>
<dbReference type="InterPro" id="IPR036068">
    <property type="entry name" value="Nicotinate_pribotase-like_C"/>
</dbReference>
<feature type="domain" description="Nicotinate phosphoribosyltransferase N-terminal" evidence="10">
    <location>
        <begin position="10"/>
        <end position="127"/>
    </location>
</feature>
<dbReference type="Proteomes" id="UP000217763">
    <property type="component" value="Chromosome"/>
</dbReference>
<dbReference type="EC" id="6.3.4.21" evidence="3 7"/>
<evidence type="ECO:0000256" key="6">
    <source>
        <dbReference type="ARBA" id="ARBA00022642"/>
    </source>
</evidence>
<dbReference type="SUPFAM" id="SSF54675">
    <property type="entry name" value="Nicotinate/Quinolinate PRTase N-terminal domain-like"/>
    <property type="match status" value="1"/>
</dbReference>
<comment type="PTM">
    <text evidence="7 8">Transiently phosphorylated on a His residue during the reaction cycle. Phosphorylation strongly increases the affinity for substrates and increases the rate of nicotinate D-ribonucleotide production. Dephosphorylation regenerates the low-affinity form of the enzyme, leading to product release.</text>
</comment>
<sequence>MTEPVIRSLLDTDLYKYTMMQAVLHQHPAAPVEYRFRCRTPGIDFSCCLDEIEAEIDHLCRLRLDEDELDYLAGLDYIKPDFIHFLRLFRLDRRFIELGCEQGRLELHIKGPWLHTILFEVPLLAIICEVYCRRHYPSPDWHQARERLRHKIALAAAAPASFRFSDFGTRRRFSRRWQEEVVARLGQQLPVQFAGTSNLDLARRLGLRPVGTMAHEFLQAFQALGPRLIDSQKAALEAWVHEYRGRLGYALTDVVGMDAFLRDFDLYFAKLFDGLRQDSGDPMIWTEKALAHYRRMKIDPRGKTLVYSDSLTMARALEIHHRFQNDCAMAFGIGTHLTNDVTDPVPLNIVIKMTACNGQPVAKLSDSPGKAMCEDAGYLAYLAQVFQVRLAGADVAG</sequence>
<evidence type="ECO:0000256" key="5">
    <source>
        <dbReference type="ARBA" id="ARBA00022598"/>
    </source>
</evidence>
<evidence type="ECO:0000256" key="8">
    <source>
        <dbReference type="RuleBase" id="RU003838"/>
    </source>
</evidence>
<dbReference type="KEGG" id="zdf:AN401_15120"/>
<dbReference type="PANTHER" id="PTHR11098:SF1">
    <property type="entry name" value="NICOTINATE PHOSPHORIBOSYLTRANSFERASE"/>
    <property type="match status" value="1"/>
</dbReference>
<protein>
    <recommendedName>
        <fullName evidence="3 7">Nicotinate phosphoribosyltransferase</fullName>
        <shortName evidence="7">NAPRTase</shortName>
        <ecNumber evidence="3 7">6.3.4.21</ecNumber>
    </recommendedName>
</protein>
<dbReference type="InterPro" id="IPR040727">
    <property type="entry name" value="NAPRTase_N"/>
</dbReference>
<dbReference type="EMBL" id="CP012621">
    <property type="protein sequence ID" value="ATG75028.1"/>
    <property type="molecule type" value="Genomic_DNA"/>
</dbReference>
<dbReference type="AlphaFoldDB" id="A0A291HSI8"/>
<keyword evidence="11" id="KW-0328">Glycosyltransferase</keyword>
<accession>A0A291HSI8</accession>
<evidence type="ECO:0000259" key="10">
    <source>
        <dbReference type="Pfam" id="PF17767"/>
    </source>
</evidence>